<evidence type="ECO:0000313" key="2">
    <source>
        <dbReference type="EMBL" id="EGI59717.1"/>
    </source>
</evidence>
<protein>
    <submittedName>
        <fullName evidence="2">Uncharacterized protein</fullName>
    </submittedName>
</protein>
<dbReference type="EMBL" id="GL888529">
    <property type="protein sequence ID" value="EGI59717.1"/>
    <property type="molecule type" value="Genomic_DNA"/>
</dbReference>
<sequence length="131" mass="14215">MRGKKKSSPSFRGKAEARQAPRGNGVTFIWSPEQEELTAISYYHVYHIKPVNMNSIEAMEFARAETTKSISKSLWMESDKAGLAGLNPVSGREGGAKSVRVFSTAISHRSPGILATGDPASWTTSKDNDLG</sequence>
<evidence type="ECO:0000313" key="3">
    <source>
        <dbReference type="Proteomes" id="UP000007755"/>
    </source>
</evidence>
<accession>F4X1I9</accession>
<evidence type="ECO:0000256" key="1">
    <source>
        <dbReference type="SAM" id="MobiDB-lite"/>
    </source>
</evidence>
<reference evidence="2" key="1">
    <citation type="submission" date="2011-02" db="EMBL/GenBank/DDBJ databases">
        <title>The genome of the leaf-cutting ant Acromyrmex echinatior suggests key adaptations to social evolution and fungus farming.</title>
        <authorList>
            <person name="Nygaard S."/>
            <person name="Zhang G."/>
        </authorList>
    </citation>
    <scope>NUCLEOTIDE SEQUENCE</scope>
</reference>
<organism evidence="3">
    <name type="scientific">Acromyrmex echinatior</name>
    <name type="common">Panamanian leafcutter ant</name>
    <name type="synonym">Acromyrmex octospinosus echinatior</name>
    <dbReference type="NCBI Taxonomy" id="103372"/>
    <lineage>
        <taxon>Eukaryota</taxon>
        <taxon>Metazoa</taxon>
        <taxon>Ecdysozoa</taxon>
        <taxon>Arthropoda</taxon>
        <taxon>Hexapoda</taxon>
        <taxon>Insecta</taxon>
        <taxon>Pterygota</taxon>
        <taxon>Neoptera</taxon>
        <taxon>Endopterygota</taxon>
        <taxon>Hymenoptera</taxon>
        <taxon>Apocrita</taxon>
        <taxon>Aculeata</taxon>
        <taxon>Formicoidea</taxon>
        <taxon>Formicidae</taxon>
        <taxon>Myrmicinae</taxon>
        <taxon>Acromyrmex</taxon>
    </lineage>
</organism>
<proteinExistence type="predicted"/>
<feature type="region of interest" description="Disordered" evidence="1">
    <location>
        <begin position="1"/>
        <end position="24"/>
    </location>
</feature>
<name>F4X1I9_ACREC</name>
<keyword evidence="3" id="KW-1185">Reference proteome</keyword>
<dbReference type="InParanoid" id="F4X1I9"/>
<dbReference type="AlphaFoldDB" id="F4X1I9"/>
<gene>
    <name evidence="2" type="ORF">G5I_12119</name>
</gene>
<dbReference type="Proteomes" id="UP000007755">
    <property type="component" value="Unassembled WGS sequence"/>
</dbReference>